<dbReference type="OrthoDB" id="6777573at2759"/>
<proteinExistence type="predicted"/>
<feature type="region of interest" description="Disordered" evidence="1">
    <location>
        <begin position="63"/>
        <end position="84"/>
    </location>
</feature>
<protein>
    <submittedName>
        <fullName evidence="2">Uncharacterized protein</fullName>
    </submittedName>
</protein>
<dbReference type="Proteomes" id="UP001154078">
    <property type="component" value="Chromosome 6"/>
</dbReference>
<feature type="compositionally biased region" description="Low complexity" evidence="1">
    <location>
        <begin position="63"/>
        <end position="72"/>
    </location>
</feature>
<evidence type="ECO:0000313" key="3">
    <source>
        <dbReference type="Proteomes" id="UP001154078"/>
    </source>
</evidence>
<gene>
    <name evidence="2" type="ORF">MELIAE_LOCUS9721</name>
</gene>
<evidence type="ECO:0000313" key="2">
    <source>
        <dbReference type="EMBL" id="CAH0559696.1"/>
    </source>
</evidence>
<evidence type="ECO:0000256" key="1">
    <source>
        <dbReference type="SAM" id="MobiDB-lite"/>
    </source>
</evidence>
<name>A0A9P0BBW5_BRAAE</name>
<keyword evidence="3" id="KW-1185">Reference proteome</keyword>
<organism evidence="2 3">
    <name type="scientific">Brassicogethes aeneus</name>
    <name type="common">Rape pollen beetle</name>
    <name type="synonym">Meligethes aeneus</name>
    <dbReference type="NCBI Taxonomy" id="1431903"/>
    <lineage>
        <taxon>Eukaryota</taxon>
        <taxon>Metazoa</taxon>
        <taxon>Ecdysozoa</taxon>
        <taxon>Arthropoda</taxon>
        <taxon>Hexapoda</taxon>
        <taxon>Insecta</taxon>
        <taxon>Pterygota</taxon>
        <taxon>Neoptera</taxon>
        <taxon>Endopterygota</taxon>
        <taxon>Coleoptera</taxon>
        <taxon>Polyphaga</taxon>
        <taxon>Cucujiformia</taxon>
        <taxon>Nitidulidae</taxon>
        <taxon>Meligethinae</taxon>
        <taxon>Brassicogethes</taxon>
    </lineage>
</organism>
<accession>A0A9P0BBW5</accession>
<sequence>MPGKRLNENQQRFVRNLVNYFQRELENKGPLLPLNCIQERVANGLDISIHTVGNCLRKASASAKAPAQPSISKKLKTTNSPEPIKMETRDVLYDMYAEDSTEETEEEIHIKEEPEKEIFIKEEPLI</sequence>
<reference evidence="2" key="1">
    <citation type="submission" date="2021-12" db="EMBL/GenBank/DDBJ databases">
        <authorList>
            <person name="King R."/>
        </authorList>
    </citation>
    <scope>NUCLEOTIDE SEQUENCE</scope>
</reference>
<dbReference type="AlphaFoldDB" id="A0A9P0BBW5"/>
<dbReference type="EMBL" id="OV121137">
    <property type="protein sequence ID" value="CAH0559696.1"/>
    <property type="molecule type" value="Genomic_DNA"/>
</dbReference>